<evidence type="ECO:0008006" key="11">
    <source>
        <dbReference type="Google" id="ProtNLM"/>
    </source>
</evidence>
<feature type="domain" description="AGC-kinase C-terminal" evidence="8">
    <location>
        <begin position="234"/>
        <end position="297"/>
    </location>
</feature>
<dbReference type="SUPFAM" id="SSF56112">
    <property type="entry name" value="Protein kinase-like (PK-like)"/>
    <property type="match status" value="1"/>
</dbReference>
<dbReference type="PROSITE" id="PS51285">
    <property type="entry name" value="AGC_KINASE_CTER"/>
    <property type="match status" value="1"/>
</dbReference>
<sequence length="297" mass="33620">MSDTKDTGPSAGSVLHVLNRWSDLSQPCAGLTVTKSRFIENTPPFSSSLPSDILHRHIGLNVLVTPSDLDTFLYILFFISSFYLAEIICGIQYLHSLGIIHRDLKPENILLDGDGHIRIADFGLAVQNIAGDRKTHGRAGTLLYMAPEVIAKIPYGASADYWSLGVILCRMLTRRYPFNNSCRAEYIQEVLNATPSYPDWLPSDAVDLLNKLLDKNPESRLGVNGNIREHPLFRNINWEDIEKRQAVPPFLPFTVSACVTWKYAETERFHKMWRDIIALVHYCISLVRSMYKTDPIV</sequence>
<evidence type="ECO:0000256" key="2">
    <source>
        <dbReference type="ARBA" id="ARBA00022679"/>
    </source>
</evidence>
<dbReference type="AlphaFoldDB" id="A0A8C5QSD2"/>
<dbReference type="Proteomes" id="UP000694569">
    <property type="component" value="Unplaced"/>
</dbReference>
<keyword evidence="6" id="KW-1133">Transmembrane helix</keyword>
<evidence type="ECO:0000256" key="1">
    <source>
        <dbReference type="ARBA" id="ARBA00022527"/>
    </source>
</evidence>
<feature type="domain" description="Protein kinase" evidence="7">
    <location>
        <begin position="1"/>
        <end position="233"/>
    </location>
</feature>
<dbReference type="OrthoDB" id="4062651at2759"/>
<feature type="transmembrane region" description="Helical" evidence="6">
    <location>
        <begin position="72"/>
        <end position="94"/>
    </location>
</feature>
<dbReference type="GO" id="GO:0004674">
    <property type="term" value="F:protein serine/threonine kinase activity"/>
    <property type="evidence" value="ECO:0007669"/>
    <property type="project" value="UniProtKB-KW"/>
</dbReference>
<keyword evidence="5" id="KW-0067">ATP-binding</keyword>
<dbReference type="InterPro" id="IPR000961">
    <property type="entry name" value="AGC-kinase_C"/>
</dbReference>
<dbReference type="FunFam" id="1.10.510.10:FF:001110">
    <property type="entry name" value="AGC family protein kinase"/>
    <property type="match status" value="1"/>
</dbReference>
<accession>A0A8C5QSD2</accession>
<reference evidence="9" key="1">
    <citation type="submission" date="2025-08" db="UniProtKB">
        <authorList>
            <consortium name="Ensembl"/>
        </authorList>
    </citation>
    <scope>IDENTIFICATION</scope>
</reference>
<evidence type="ECO:0000313" key="10">
    <source>
        <dbReference type="Proteomes" id="UP000694569"/>
    </source>
</evidence>
<evidence type="ECO:0000256" key="5">
    <source>
        <dbReference type="ARBA" id="ARBA00022840"/>
    </source>
</evidence>
<dbReference type="InterPro" id="IPR000719">
    <property type="entry name" value="Prot_kinase_dom"/>
</dbReference>
<evidence type="ECO:0000259" key="8">
    <source>
        <dbReference type="PROSITE" id="PS51285"/>
    </source>
</evidence>
<name>A0A8C5QSD2_9ANUR</name>
<dbReference type="GeneTree" id="ENSGT00940000154203"/>
<keyword evidence="10" id="KW-1185">Reference proteome</keyword>
<reference evidence="9" key="2">
    <citation type="submission" date="2025-09" db="UniProtKB">
        <authorList>
            <consortium name="Ensembl"/>
        </authorList>
    </citation>
    <scope>IDENTIFICATION</scope>
</reference>
<keyword evidence="2" id="KW-0808">Transferase</keyword>
<dbReference type="Pfam" id="PF00069">
    <property type="entry name" value="Pkinase"/>
    <property type="match status" value="1"/>
</dbReference>
<dbReference type="PROSITE" id="PS00108">
    <property type="entry name" value="PROTEIN_KINASE_ST"/>
    <property type="match status" value="1"/>
</dbReference>
<proteinExistence type="predicted"/>
<evidence type="ECO:0000256" key="6">
    <source>
        <dbReference type="SAM" id="Phobius"/>
    </source>
</evidence>
<keyword evidence="3" id="KW-0547">Nucleotide-binding</keyword>
<organism evidence="9 10">
    <name type="scientific">Leptobrachium leishanense</name>
    <name type="common">Leishan spiny toad</name>
    <dbReference type="NCBI Taxonomy" id="445787"/>
    <lineage>
        <taxon>Eukaryota</taxon>
        <taxon>Metazoa</taxon>
        <taxon>Chordata</taxon>
        <taxon>Craniata</taxon>
        <taxon>Vertebrata</taxon>
        <taxon>Euteleostomi</taxon>
        <taxon>Amphibia</taxon>
        <taxon>Batrachia</taxon>
        <taxon>Anura</taxon>
        <taxon>Pelobatoidea</taxon>
        <taxon>Megophryidae</taxon>
        <taxon>Leptobrachium</taxon>
    </lineage>
</organism>
<dbReference type="SMART" id="SM00220">
    <property type="entry name" value="S_TKc"/>
    <property type="match status" value="1"/>
</dbReference>
<dbReference type="InterPro" id="IPR011009">
    <property type="entry name" value="Kinase-like_dom_sf"/>
</dbReference>
<keyword evidence="1" id="KW-0723">Serine/threonine-protein kinase</keyword>
<evidence type="ECO:0000259" key="7">
    <source>
        <dbReference type="PROSITE" id="PS50011"/>
    </source>
</evidence>
<evidence type="ECO:0000256" key="3">
    <source>
        <dbReference type="ARBA" id="ARBA00022741"/>
    </source>
</evidence>
<evidence type="ECO:0000256" key="4">
    <source>
        <dbReference type="ARBA" id="ARBA00022777"/>
    </source>
</evidence>
<dbReference type="InterPro" id="IPR008271">
    <property type="entry name" value="Ser/Thr_kinase_AS"/>
</dbReference>
<keyword evidence="6" id="KW-0472">Membrane</keyword>
<dbReference type="GO" id="GO:0005524">
    <property type="term" value="F:ATP binding"/>
    <property type="evidence" value="ECO:0007669"/>
    <property type="project" value="UniProtKB-KW"/>
</dbReference>
<evidence type="ECO:0000313" key="9">
    <source>
        <dbReference type="Ensembl" id="ENSLLEP00000042590.1"/>
    </source>
</evidence>
<dbReference type="PROSITE" id="PS50011">
    <property type="entry name" value="PROTEIN_KINASE_DOM"/>
    <property type="match status" value="1"/>
</dbReference>
<protein>
    <recommendedName>
        <fullName evidence="11">Protein kinase domain-containing protein</fullName>
    </recommendedName>
</protein>
<keyword evidence="4" id="KW-0418">Kinase</keyword>
<dbReference type="Gene3D" id="1.10.510.10">
    <property type="entry name" value="Transferase(Phosphotransferase) domain 1"/>
    <property type="match status" value="1"/>
</dbReference>
<dbReference type="Ensembl" id="ENSLLET00000044294.1">
    <property type="protein sequence ID" value="ENSLLEP00000042590.1"/>
    <property type="gene ID" value="ENSLLEG00000027101.1"/>
</dbReference>
<keyword evidence="6" id="KW-0812">Transmembrane</keyword>
<dbReference type="PANTHER" id="PTHR24351">
    <property type="entry name" value="RIBOSOMAL PROTEIN S6 KINASE"/>
    <property type="match status" value="1"/>
</dbReference>